<accession>A0ABV1L3Z1</accession>
<gene>
    <name evidence="1" type="ORF">QJS35_30785</name>
</gene>
<name>A0ABV1L3Z1_9BACL</name>
<proteinExistence type="predicted"/>
<dbReference type="RefSeq" id="WP_232189853.1">
    <property type="nucleotide sequence ID" value="NZ_JAIOAP010000024.1"/>
</dbReference>
<dbReference type="EMBL" id="JASKHM010000025">
    <property type="protein sequence ID" value="MEQ4486773.1"/>
    <property type="molecule type" value="Genomic_DNA"/>
</dbReference>
<comment type="caution">
    <text evidence="1">The sequence shown here is derived from an EMBL/GenBank/DDBJ whole genome shotgun (WGS) entry which is preliminary data.</text>
</comment>
<keyword evidence="2" id="KW-1185">Reference proteome</keyword>
<reference evidence="1 2" key="1">
    <citation type="journal article" date="2023" name="Genome Announc.">
        <title>Pan-Genome Analyses of the Genus Cohnella and Proposal of the Novel Species Cohnella silvisoli sp. nov., Isolated from Forest Soil.</title>
        <authorList>
            <person name="Wang C."/>
            <person name="Mao L."/>
            <person name="Bao G."/>
            <person name="Zhu H."/>
        </authorList>
    </citation>
    <scope>NUCLEOTIDE SEQUENCE [LARGE SCALE GENOMIC DNA]</scope>
    <source>
        <strain evidence="1 2">NL03-T5-1</strain>
    </source>
</reference>
<organism evidence="1 2">
    <name type="scientific">Cohnella silvisoli</name>
    <dbReference type="NCBI Taxonomy" id="2873699"/>
    <lineage>
        <taxon>Bacteria</taxon>
        <taxon>Bacillati</taxon>
        <taxon>Bacillota</taxon>
        <taxon>Bacilli</taxon>
        <taxon>Bacillales</taxon>
        <taxon>Paenibacillaceae</taxon>
        <taxon>Cohnella</taxon>
    </lineage>
</organism>
<sequence>MTKEERTAYEALDKKVEEQSSAIAALTLKVIDLETNIPAPKWFVKEFGFRRE</sequence>
<dbReference type="Proteomes" id="UP001493487">
    <property type="component" value="Unassembled WGS sequence"/>
</dbReference>
<protein>
    <submittedName>
        <fullName evidence="1">Uncharacterized protein</fullName>
    </submittedName>
</protein>
<evidence type="ECO:0000313" key="2">
    <source>
        <dbReference type="Proteomes" id="UP001493487"/>
    </source>
</evidence>
<evidence type="ECO:0000313" key="1">
    <source>
        <dbReference type="EMBL" id="MEQ4486773.1"/>
    </source>
</evidence>